<evidence type="ECO:0000256" key="1">
    <source>
        <dbReference type="ARBA" id="ARBA00004123"/>
    </source>
</evidence>
<dbReference type="InterPro" id="IPR013907">
    <property type="entry name" value="Sds3"/>
</dbReference>
<keyword evidence="2" id="KW-0678">Repressor</keyword>
<dbReference type="GO" id="GO:0005654">
    <property type="term" value="C:nucleoplasm"/>
    <property type="evidence" value="ECO:0007669"/>
    <property type="project" value="UniProtKB-ARBA"/>
</dbReference>
<dbReference type="AlphaFoldDB" id="A0A9D4QWC2"/>
<dbReference type="Proteomes" id="UP000828390">
    <property type="component" value="Unassembled WGS sequence"/>
</dbReference>
<evidence type="ECO:0000256" key="4">
    <source>
        <dbReference type="ARBA" id="ARBA00023163"/>
    </source>
</evidence>
<feature type="region of interest" description="Disordered" evidence="7">
    <location>
        <begin position="1"/>
        <end position="47"/>
    </location>
</feature>
<evidence type="ECO:0000256" key="3">
    <source>
        <dbReference type="ARBA" id="ARBA00023015"/>
    </source>
</evidence>
<feature type="compositionally biased region" description="Acidic residues" evidence="7">
    <location>
        <begin position="29"/>
        <end position="47"/>
    </location>
</feature>
<evidence type="ECO:0008006" key="10">
    <source>
        <dbReference type="Google" id="ProtNLM"/>
    </source>
</evidence>
<dbReference type="FunFam" id="1.20.5.1500:FF:000002">
    <property type="entry name" value="breast cancer metastasis-suppressor 1-like protein-A"/>
    <property type="match status" value="1"/>
</dbReference>
<proteinExistence type="inferred from homology"/>
<evidence type="ECO:0000256" key="5">
    <source>
        <dbReference type="ARBA" id="ARBA00023242"/>
    </source>
</evidence>
<name>A0A9D4QWC2_DREPO</name>
<accession>A0A9D4QWC2</accession>
<keyword evidence="3" id="KW-0805">Transcription regulation</keyword>
<dbReference type="PANTHER" id="PTHR21964">
    <property type="entry name" value="BREAST CANCER METASTASIS-SUPPRESSOR 1"/>
    <property type="match status" value="1"/>
</dbReference>
<gene>
    <name evidence="8" type="ORF">DPMN_088370</name>
</gene>
<reference evidence="8" key="2">
    <citation type="submission" date="2020-11" db="EMBL/GenBank/DDBJ databases">
        <authorList>
            <person name="McCartney M.A."/>
            <person name="Auch B."/>
            <person name="Kono T."/>
            <person name="Mallez S."/>
            <person name="Becker A."/>
            <person name="Gohl D.M."/>
            <person name="Silverstein K.A.T."/>
            <person name="Koren S."/>
            <person name="Bechman K.B."/>
            <person name="Herman A."/>
            <person name="Abrahante J.E."/>
            <person name="Garbe J."/>
        </authorList>
    </citation>
    <scope>NUCLEOTIDE SEQUENCE</scope>
    <source>
        <strain evidence="8">Duluth1</strain>
        <tissue evidence="8">Whole animal</tissue>
    </source>
</reference>
<evidence type="ECO:0000256" key="7">
    <source>
        <dbReference type="SAM" id="MobiDB-lite"/>
    </source>
</evidence>
<dbReference type="SMART" id="SM01401">
    <property type="entry name" value="Sds3"/>
    <property type="match status" value="1"/>
</dbReference>
<sequence length="254" mass="30116">MPIIENEIPDTEEDDMEHESADGDHSSDEDSEGEGSADSSDIELDEEECARRRNECVDDMIELERQFSEIREQLYKERLAQIDSKLEEMADGRSTEYLDRLSQLQEQMHVRTQVAGILKELRIKACQLKHESEELAANQHMRSEKVLLFDSIKSELEEKIRRLEEDRHNIDISSDLWNESQSLKRNHKRKTTDQFNPDRRRKPVTVTGPYIVYMLKDVDIIDDWTAIKKALKQQQQEQHFQKRRQEYKQTIQVR</sequence>
<keyword evidence="9" id="KW-1185">Reference proteome</keyword>
<dbReference type="EMBL" id="JAIWYP010000003">
    <property type="protein sequence ID" value="KAH3846076.1"/>
    <property type="molecule type" value="Genomic_DNA"/>
</dbReference>
<dbReference type="Gene3D" id="1.20.5.1500">
    <property type="match status" value="1"/>
</dbReference>
<evidence type="ECO:0000313" key="8">
    <source>
        <dbReference type="EMBL" id="KAH3846076.1"/>
    </source>
</evidence>
<dbReference type="GO" id="GO:0010468">
    <property type="term" value="P:regulation of gene expression"/>
    <property type="evidence" value="ECO:0007669"/>
    <property type="project" value="UniProtKB-ARBA"/>
</dbReference>
<feature type="compositionally biased region" description="Acidic residues" evidence="7">
    <location>
        <begin position="7"/>
        <end position="17"/>
    </location>
</feature>
<evidence type="ECO:0000256" key="6">
    <source>
        <dbReference type="ARBA" id="ARBA00038256"/>
    </source>
</evidence>
<reference evidence="8" key="1">
    <citation type="journal article" date="2019" name="bioRxiv">
        <title>The Genome of the Zebra Mussel, Dreissena polymorpha: A Resource for Invasive Species Research.</title>
        <authorList>
            <person name="McCartney M.A."/>
            <person name="Auch B."/>
            <person name="Kono T."/>
            <person name="Mallez S."/>
            <person name="Zhang Y."/>
            <person name="Obille A."/>
            <person name="Becker A."/>
            <person name="Abrahante J.E."/>
            <person name="Garbe J."/>
            <person name="Badalamenti J.P."/>
            <person name="Herman A."/>
            <person name="Mangelson H."/>
            <person name="Liachko I."/>
            <person name="Sullivan S."/>
            <person name="Sone E.D."/>
            <person name="Koren S."/>
            <person name="Silverstein K.A.T."/>
            <person name="Beckman K.B."/>
            <person name="Gohl D.M."/>
        </authorList>
    </citation>
    <scope>NUCLEOTIDE SEQUENCE</scope>
    <source>
        <strain evidence="8">Duluth1</strain>
        <tissue evidence="8">Whole animal</tissue>
    </source>
</reference>
<evidence type="ECO:0000313" key="9">
    <source>
        <dbReference type="Proteomes" id="UP000828390"/>
    </source>
</evidence>
<protein>
    <recommendedName>
        <fullName evidence="10">Breast cancer metastasis-suppressor 1-like protein</fullName>
    </recommendedName>
</protein>
<dbReference type="OrthoDB" id="20886at2759"/>
<keyword evidence="4" id="KW-0804">Transcription</keyword>
<dbReference type="Pfam" id="PF08598">
    <property type="entry name" value="Sds3"/>
    <property type="match status" value="1"/>
</dbReference>
<keyword evidence="5" id="KW-0539">Nucleus</keyword>
<feature type="compositionally biased region" description="Basic and acidic residues" evidence="7">
    <location>
        <begin position="18"/>
        <end position="28"/>
    </location>
</feature>
<evidence type="ECO:0000256" key="2">
    <source>
        <dbReference type="ARBA" id="ARBA00022491"/>
    </source>
</evidence>
<organism evidence="8 9">
    <name type="scientific">Dreissena polymorpha</name>
    <name type="common">Zebra mussel</name>
    <name type="synonym">Mytilus polymorpha</name>
    <dbReference type="NCBI Taxonomy" id="45954"/>
    <lineage>
        <taxon>Eukaryota</taxon>
        <taxon>Metazoa</taxon>
        <taxon>Spiralia</taxon>
        <taxon>Lophotrochozoa</taxon>
        <taxon>Mollusca</taxon>
        <taxon>Bivalvia</taxon>
        <taxon>Autobranchia</taxon>
        <taxon>Heteroconchia</taxon>
        <taxon>Euheterodonta</taxon>
        <taxon>Imparidentia</taxon>
        <taxon>Neoheterodontei</taxon>
        <taxon>Myida</taxon>
        <taxon>Dreissenoidea</taxon>
        <taxon>Dreissenidae</taxon>
        <taxon>Dreissena</taxon>
    </lineage>
</organism>
<comment type="similarity">
    <text evidence="6">Belongs to the BRMS1 family.</text>
</comment>
<comment type="caution">
    <text evidence="8">The sequence shown here is derived from an EMBL/GenBank/DDBJ whole genome shotgun (WGS) entry which is preliminary data.</text>
</comment>
<comment type="subcellular location">
    <subcellularLocation>
        <location evidence="1">Nucleus</location>
    </subcellularLocation>
</comment>